<dbReference type="AlphaFoldDB" id="A0A9J6DTY3"/>
<evidence type="ECO:0000313" key="3">
    <source>
        <dbReference type="Proteomes" id="UP000821866"/>
    </source>
</evidence>
<protein>
    <recommendedName>
        <fullName evidence="4">Secreted protein</fullName>
    </recommendedName>
</protein>
<feature type="signal peptide" evidence="1">
    <location>
        <begin position="1"/>
        <end position="20"/>
    </location>
</feature>
<keyword evidence="3" id="KW-1185">Reference proteome</keyword>
<proteinExistence type="predicted"/>
<accession>A0A9J6DTY3</accession>
<evidence type="ECO:0008006" key="4">
    <source>
        <dbReference type="Google" id="ProtNLM"/>
    </source>
</evidence>
<name>A0A9J6DTY3_RHIMP</name>
<evidence type="ECO:0000256" key="1">
    <source>
        <dbReference type="SAM" id="SignalP"/>
    </source>
</evidence>
<comment type="caution">
    <text evidence="2">The sequence shown here is derived from an EMBL/GenBank/DDBJ whole genome shotgun (WGS) entry which is preliminary data.</text>
</comment>
<sequence length="67" mass="8036">MHVWVCVVFAMMTLSLFSTGLDRFYEQRWATYINVTQGSKRFHCGYYVEHFFGHAWEYFENLLGKGE</sequence>
<dbReference type="Proteomes" id="UP000821866">
    <property type="component" value="Unassembled WGS sequence"/>
</dbReference>
<organism evidence="2 3">
    <name type="scientific">Rhipicephalus microplus</name>
    <name type="common">Cattle tick</name>
    <name type="synonym">Boophilus microplus</name>
    <dbReference type="NCBI Taxonomy" id="6941"/>
    <lineage>
        <taxon>Eukaryota</taxon>
        <taxon>Metazoa</taxon>
        <taxon>Ecdysozoa</taxon>
        <taxon>Arthropoda</taxon>
        <taxon>Chelicerata</taxon>
        <taxon>Arachnida</taxon>
        <taxon>Acari</taxon>
        <taxon>Parasitiformes</taxon>
        <taxon>Ixodida</taxon>
        <taxon>Ixodoidea</taxon>
        <taxon>Ixodidae</taxon>
        <taxon>Rhipicephalinae</taxon>
        <taxon>Rhipicephalus</taxon>
        <taxon>Boophilus</taxon>
    </lineage>
</organism>
<gene>
    <name evidence="2" type="ORF">HPB51_007729</name>
</gene>
<reference evidence="2" key="2">
    <citation type="submission" date="2021-09" db="EMBL/GenBank/DDBJ databases">
        <authorList>
            <person name="Jia N."/>
            <person name="Wang J."/>
            <person name="Shi W."/>
            <person name="Du L."/>
            <person name="Sun Y."/>
            <person name="Zhan W."/>
            <person name="Jiang J."/>
            <person name="Wang Q."/>
            <person name="Zhang B."/>
            <person name="Ji P."/>
            <person name="Sakyi L.B."/>
            <person name="Cui X."/>
            <person name="Yuan T."/>
            <person name="Jiang B."/>
            <person name="Yang W."/>
            <person name="Lam T.T.-Y."/>
            <person name="Chang Q."/>
            <person name="Ding S."/>
            <person name="Wang X."/>
            <person name="Zhu J."/>
            <person name="Ruan X."/>
            <person name="Zhao L."/>
            <person name="Wei J."/>
            <person name="Que T."/>
            <person name="Du C."/>
            <person name="Cheng J."/>
            <person name="Dai P."/>
            <person name="Han X."/>
            <person name="Huang E."/>
            <person name="Gao Y."/>
            <person name="Liu J."/>
            <person name="Shao H."/>
            <person name="Ye R."/>
            <person name="Li L."/>
            <person name="Wei W."/>
            <person name="Wang X."/>
            <person name="Wang C."/>
            <person name="Huo Q."/>
            <person name="Li W."/>
            <person name="Guo W."/>
            <person name="Chen H."/>
            <person name="Chen S."/>
            <person name="Zhou L."/>
            <person name="Zhou L."/>
            <person name="Ni X."/>
            <person name="Tian J."/>
            <person name="Zhou Y."/>
            <person name="Sheng Y."/>
            <person name="Liu T."/>
            <person name="Pan Y."/>
            <person name="Xia L."/>
            <person name="Li J."/>
            <person name="Zhao F."/>
            <person name="Cao W."/>
        </authorList>
    </citation>
    <scope>NUCLEOTIDE SEQUENCE</scope>
    <source>
        <strain evidence="2">Rmic-2018</strain>
        <tissue evidence="2">Larvae</tissue>
    </source>
</reference>
<reference evidence="2" key="1">
    <citation type="journal article" date="2020" name="Cell">
        <title>Large-Scale Comparative Analyses of Tick Genomes Elucidate Their Genetic Diversity and Vector Capacities.</title>
        <authorList>
            <consortium name="Tick Genome and Microbiome Consortium (TIGMIC)"/>
            <person name="Jia N."/>
            <person name="Wang J."/>
            <person name="Shi W."/>
            <person name="Du L."/>
            <person name="Sun Y."/>
            <person name="Zhan W."/>
            <person name="Jiang J.F."/>
            <person name="Wang Q."/>
            <person name="Zhang B."/>
            <person name="Ji P."/>
            <person name="Bell-Sakyi L."/>
            <person name="Cui X.M."/>
            <person name="Yuan T.T."/>
            <person name="Jiang B.G."/>
            <person name="Yang W.F."/>
            <person name="Lam T.T."/>
            <person name="Chang Q.C."/>
            <person name="Ding S.J."/>
            <person name="Wang X.J."/>
            <person name="Zhu J.G."/>
            <person name="Ruan X.D."/>
            <person name="Zhao L."/>
            <person name="Wei J.T."/>
            <person name="Ye R.Z."/>
            <person name="Que T.C."/>
            <person name="Du C.H."/>
            <person name="Zhou Y.H."/>
            <person name="Cheng J.X."/>
            <person name="Dai P.F."/>
            <person name="Guo W.B."/>
            <person name="Han X.H."/>
            <person name="Huang E.J."/>
            <person name="Li L.F."/>
            <person name="Wei W."/>
            <person name="Gao Y.C."/>
            <person name="Liu J.Z."/>
            <person name="Shao H.Z."/>
            <person name="Wang X."/>
            <person name="Wang C.C."/>
            <person name="Yang T.C."/>
            <person name="Huo Q.B."/>
            <person name="Li W."/>
            <person name="Chen H.Y."/>
            <person name="Chen S.E."/>
            <person name="Zhou L.G."/>
            <person name="Ni X.B."/>
            <person name="Tian J.H."/>
            <person name="Sheng Y."/>
            <person name="Liu T."/>
            <person name="Pan Y.S."/>
            <person name="Xia L.Y."/>
            <person name="Li J."/>
            <person name="Zhao F."/>
            <person name="Cao W.C."/>
        </authorList>
    </citation>
    <scope>NUCLEOTIDE SEQUENCE</scope>
    <source>
        <strain evidence="2">Rmic-2018</strain>
    </source>
</reference>
<evidence type="ECO:0000313" key="2">
    <source>
        <dbReference type="EMBL" id="KAH8025417.1"/>
    </source>
</evidence>
<keyword evidence="1" id="KW-0732">Signal</keyword>
<feature type="chain" id="PRO_5039938835" description="Secreted protein" evidence="1">
    <location>
        <begin position="21"/>
        <end position="67"/>
    </location>
</feature>
<dbReference type="EMBL" id="JABSTU010000007">
    <property type="protein sequence ID" value="KAH8025417.1"/>
    <property type="molecule type" value="Genomic_DNA"/>
</dbReference>